<keyword evidence="4" id="KW-1185">Reference proteome</keyword>
<protein>
    <recommendedName>
        <fullName evidence="5">Sigma 54 modulation/S30EA ribosomal protein C-terminal domain-containing protein</fullName>
    </recommendedName>
</protein>
<dbReference type="PANTHER" id="PTHR33231:SF1">
    <property type="entry name" value="30S RIBOSOMAL PROTEIN"/>
    <property type="match status" value="1"/>
</dbReference>
<evidence type="ECO:0000313" key="4">
    <source>
        <dbReference type="Proteomes" id="UP000507245"/>
    </source>
</evidence>
<dbReference type="OrthoDB" id="10253151at2759"/>
<evidence type="ECO:0000256" key="2">
    <source>
        <dbReference type="SAM" id="MobiDB-lite"/>
    </source>
</evidence>
<gene>
    <name evidence="3" type="ORF">ORAREDHAP_LOCUS17717</name>
</gene>
<proteinExistence type="predicted"/>
<dbReference type="InterPro" id="IPR036567">
    <property type="entry name" value="RHF-like"/>
</dbReference>
<dbReference type="PANTHER" id="PTHR33231">
    <property type="entry name" value="30S RIBOSOMAL PROTEIN"/>
    <property type="match status" value="1"/>
</dbReference>
<dbReference type="Proteomes" id="UP000507245">
    <property type="component" value="Unassembled WGS sequence"/>
</dbReference>
<dbReference type="Gene3D" id="3.30.160.100">
    <property type="entry name" value="Ribosome hibernation promotion factor-like"/>
    <property type="match status" value="1"/>
</dbReference>
<feature type="region of interest" description="Disordered" evidence="2">
    <location>
        <begin position="212"/>
        <end position="232"/>
    </location>
</feature>
<dbReference type="FunFam" id="3.30.160.100:FF:000006">
    <property type="entry name" value="Ribosome-binding factor PSRP1, chloroplastic"/>
    <property type="match status" value="1"/>
</dbReference>
<dbReference type="EMBL" id="CAEKKB010000002">
    <property type="protein sequence ID" value="CAB4302108.1"/>
    <property type="molecule type" value="Genomic_DNA"/>
</dbReference>
<organism evidence="3 4">
    <name type="scientific">Prunus armeniaca</name>
    <name type="common">Apricot</name>
    <name type="synonym">Armeniaca vulgaris</name>
    <dbReference type="NCBI Taxonomy" id="36596"/>
    <lineage>
        <taxon>Eukaryota</taxon>
        <taxon>Viridiplantae</taxon>
        <taxon>Streptophyta</taxon>
        <taxon>Embryophyta</taxon>
        <taxon>Tracheophyta</taxon>
        <taxon>Spermatophyta</taxon>
        <taxon>Magnoliopsida</taxon>
        <taxon>eudicotyledons</taxon>
        <taxon>Gunneridae</taxon>
        <taxon>Pentapetalae</taxon>
        <taxon>rosids</taxon>
        <taxon>fabids</taxon>
        <taxon>Rosales</taxon>
        <taxon>Rosaceae</taxon>
        <taxon>Amygdaloideae</taxon>
        <taxon>Amygdaleae</taxon>
        <taxon>Prunus</taxon>
    </lineage>
</organism>
<dbReference type="SUPFAM" id="SSF69754">
    <property type="entry name" value="Ribosome binding protein Y (YfiA homologue)"/>
    <property type="match status" value="1"/>
</dbReference>
<dbReference type="GO" id="GO:0022627">
    <property type="term" value="C:cytosolic small ribosomal subunit"/>
    <property type="evidence" value="ECO:0007669"/>
    <property type="project" value="TreeGrafter"/>
</dbReference>
<evidence type="ECO:0008006" key="5">
    <source>
        <dbReference type="Google" id="ProtNLM"/>
    </source>
</evidence>
<dbReference type="InterPro" id="IPR003489">
    <property type="entry name" value="RHF/RaiA"/>
</dbReference>
<dbReference type="GO" id="GO:0045900">
    <property type="term" value="P:negative regulation of translational elongation"/>
    <property type="evidence" value="ECO:0007669"/>
    <property type="project" value="TreeGrafter"/>
</dbReference>
<dbReference type="NCBIfam" id="TIGR00741">
    <property type="entry name" value="yfiA"/>
    <property type="match status" value="1"/>
</dbReference>
<sequence length="232" mass="26071">MASLFTSLQMQTTFLHPLHPSSSSASSQSMVTLSSTLLTRPQVFTLSSTSSTFFNPSKHLKPISIVIRPTNKCHGNSLSVRMSWDGPLSSVKLIIQGRNLELSEAVKKHVEDKVGKAVQKHSHLAREADVRLSVRGGEFGKGPRIRRCEVTLFTKKHGVFRAEEEAETLYASIDLASSIIQRKLRKIKEKDSDHGRHMKGFNRLKVREPATQVVVEEEEEETVPKRRKETSQ</sequence>
<evidence type="ECO:0000313" key="3">
    <source>
        <dbReference type="EMBL" id="CAB4302108.1"/>
    </source>
</evidence>
<dbReference type="CDD" id="cd00552">
    <property type="entry name" value="RaiA"/>
    <property type="match status" value="1"/>
</dbReference>
<keyword evidence="1" id="KW-0810">Translation regulation</keyword>
<dbReference type="GO" id="GO:0043024">
    <property type="term" value="F:ribosomal small subunit binding"/>
    <property type="evidence" value="ECO:0007669"/>
    <property type="project" value="TreeGrafter"/>
</dbReference>
<dbReference type="AlphaFoldDB" id="A0A6J5WUQ4"/>
<dbReference type="InterPro" id="IPR050574">
    <property type="entry name" value="HPF/YfiA_ribosome-assoc"/>
</dbReference>
<name>A0A6J5WUQ4_PRUAR</name>
<evidence type="ECO:0000256" key="1">
    <source>
        <dbReference type="ARBA" id="ARBA00022845"/>
    </source>
</evidence>
<reference evidence="4" key="1">
    <citation type="journal article" date="2020" name="Genome Biol.">
        <title>Gamete binning: chromosome-level and haplotype-resolved genome assembly enabled by high-throughput single-cell sequencing of gamete genomes.</title>
        <authorList>
            <person name="Campoy J.A."/>
            <person name="Sun H."/>
            <person name="Goel M."/>
            <person name="Jiao W.-B."/>
            <person name="Folz-Donahue K."/>
            <person name="Wang N."/>
            <person name="Rubio M."/>
            <person name="Liu C."/>
            <person name="Kukat C."/>
            <person name="Ruiz D."/>
            <person name="Huettel B."/>
            <person name="Schneeberger K."/>
        </authorList>
    </citation>
    <scope>NUCLEOTIDE SEQUENCE [LARGE SCALE GENOMIC DNA]</scope>
    <source>
        <strain evidence="4">cv. Rojo Pasion</strain>
    </source>
</reference>
<dbReference type="Pfam" id="PF02482">
    <property type="entry name" value="Ribosomal_S30AE"/>
    <property type="match status" value="1"/>
</dbReference>
<accession>A0A6J5WUQ4</accession>